<evidence type="ECO:0000313" key="2">
    <source>
        <dbReference type="Proteomes" id="UP000789860"/>
    </source>
</evidence>
<dbReference type="EMBL" id="CAJVPM010009885">
    <property type="protein sequence ID" value="CAG8568042.1"/>
    <property type="molecule type" value="Genomic_DNA"/>
</dbReference>
<evidence type="ECO:0000313" key="1">
    <source>
        <dbReference type="EMBL" id="CAG8568042.1"/>
    </source>
</evidence>
<feature type="non-terminal residue" evidence="1">
    <location>
        <position position="138"/>
    </location>
</feature>
<reference evidence="1" key="1">
    <citation type="submission" date="2021-06" db="EMBL/GenBank/DDBJ databases">
        <authorList>
            <person name="Kallberg Y."/>
            <person name="Tangrot J."/>
            <person name="Rosling A."/>
        </authorList>
    </citation>
    <scope>NUCLEOTIDE SEQUENCE</scope>
    <source>
        <strain evidence="1">AU212A</strain>
    </source>
</reference>
<sequence>MNTINAQEYINQLVADKSQAQTIHIFLEQEKLSGELIISDYPNLDTIDLKNHELTTLTINNCPNLKSVNVRGNKLSKLEMVNCEQVSELMAGNNELSQLDLSTYSNLKKLIVPDNPYLTQIVGLNLTSINNVNITNTL</sequence>
<proteinExistence type="predicted"/>
<keyword evidence="2" id="KW-1185">Reference proteome</keyword>
<dbReference type="Proteomes" id="UP000789860">
    <property type="component" value="Unassembled WGS sequence"/>
</dbReference>
<comment type="caution">
    <text evidence="1">The sequence shown here is derived from an EMBL/GenBank/DDBJ whole genome shotgun (WGS) entry which is preliminary data.</text>
</comment>
<accession>A0ACA9M469</accession>
<gene>
    <name evidence="1" type="ORF">SCALOS_LOCUS5747</name>
</gene>
<name>A0ACA9M469_9GLOM</name>
<organism evidence="1 2">
    <name type="scientific">Scutellospora calospora</name>
    <dbReference type="NCBI Taxonomy" id="85575"/>
    <lineage>
        <taxon>Eukaryota</taxon>
        <taxon>Fungi</taxon>
        <taxon>Fungi incertae sedis</taxon>
        <taxon>Mucoromycota</taxon>
        <taxon>Glomeromycotina</taxon>
        <taxon>Glomeromycetes</taxon>
        <taxon>Diversisporales</taxon>
        <taxon>Gigasporaceae</taxon>
        <taxon>Scutellospora</taxon>
    </lineage>
</organism>
<protein>
    <submittedName>
        <fullName evidence="1">826_t:CDS:1</fullName>
    </submittedName>
</protein>